<feature type="region of interest" description="Disordered" evidence="1">
    <location>
        <begin position="325"/>
        <end position="449"/>
    </location>
</feature>
<feature type="compositionally biased region" description="Gly residues" evidence="1">
    <location>
        <begin position="440"/>
        <end position="449"/>
    </location>
</feature>
<dbReference type="PANTHER" id="PTHR35486">
    <property type="entry name" value="EXPRESSED PROTEIN"/>
    <property type="match status" value="1"/>
</dbReference>
<dbReference type="Proteomes" id="UP000604825">
    <property type="component" value="Unassembled WGS sequence"/>
</dbReference>
<dbReference type="PANTHER" id="PTHR35486:SF8">
    <property type="entry name" value="EXPRESSED PROTEIN"/>
    <property type="match status" value="1"/>
</dbReference>
<evidence type="ECO:0000313" key="3">
    <source>
        <dbReference type="Proteomes" id="UP000604825"/>
    </source>
</evidence>
<keyword evidence="3" id="KW-1185">Reference proteome</keyword>
<evidence type="ECO:0000256" key="1">
    <source>
        <dbReference type="SAM" id="MobiDB-lite"/>
    </source>
</evidence>
<feature type="region of interest" description="Disordered" evidence="1">
    <location>
        <begin position="464"/>
        <end position="513"/>
    </location>
</feature>
<reference evidence="2" key="1">
    <citation type="submission" date="2020-10" db="EMBL/GenBank/DDBJ databases">
        <authorList>
            <person name="Han B."/>
            <person name="Lu T."/>
            <person name="Zhao Q."/>
            <person name="Huang X."/>
            <person name="Zhao Y."/>
        </authorList>
    </citation>
    <scope>NUCLEOTIDE SEQUENCE</scope>
</reference>
<dbReference type="EMBL" id="CAJGYO010000002">
    <property type="protein sequence ID" value="CAD6212098.1"/>
    <property type="molecule type" value="Genomic_DNA"/>
</dbReference>
<dbReference type="OrthoDB" id="688025at2759"/>
<feature type="region of interest" description="Disordered" evidence="1">
    <location>
        <begin position="75"/>
        <end position="163"/>
    </location>
</feature>
<protein>
    <submittedName>
        <fullName evidence="2">Uncharacterized protein</fullName>
    </submittedName>
</protein>
<proteinExistence type="predicted"/>
<feature type="compositionally biased region" description="Low complexity" evidence="1">
    <location>
        <begin position="413"/>
        <end position="431"/>
    </location>
</feature>
<feature type="compositionally biased region" description="Low complexity" evidence="1">
    <location>
        <begin position="150"/>
        <end position="163"/>
    </location>
</feature>
<gene>
    <name evidence="2" type="ORF">NCGR_LOCUS7906</name>
</gene>
<sequence length="513" mass="55507">MESTPLTNDAGQRALQSCPKRRGCLEPQLPGEGTFDDDVINGFRFLIAQEAGVACIEPMLSSSVRCPLSAANHQPEKQLDLERRPHLPNPDAAQNRPLRRHRPAQPLFRSSHRPQRRGTAQADRRKRSAEENPSCPAAAQRGTTATPLLQRPRQNPNPTNQPRRSSLLRLAICRCSFLSALWLRRAAAAGRRDERWEMRCKLHPYANPVGVCAPCLRDRLLALAAERAQAADASSDGGCGSSSCGGSPPAPLLHLPTRRHQHQHGHAEERAGAAFPRSVSPYVQHRRSDACAYATSSSSSGYHQHQPNLLFFRTPQVGPAAAAAAAFRAADEPGEETGGKRKQAAPRRSFLSAIFGGGRRHGREAEAGRKEPPRRSTSWLSAIIRRKRRPTDLPAAASFPAPPRAQQDEEPESPGGSSSSWWFPSPSLARQQQHRRRHGGGGAGAGASGDGISGFAVCLSPLVRPSSAGGRRRCQPPDPSTMGDSHRRHASAGGAASFGRNASRKLADMGRFR</sequence>
<feature type="compositionally biased region" description="Basic and acidic residues" evidence="1">
    <location>
        <begin position="75"/>
        <end position="85"/>
    </location>
</feature>
<name>A0A811MX12_9POAL</name>
<comment type="caution">
    <text evidence="2">The sequence shown here is derived from an EMBL/GenBank/DDBJ whole genome shotgun (WGS) entry which is preliminary data.</text>
</comment>
<accession>A0A811MX12</accession>
<organism evidence="2 3">
    <name type="scientific">Miscanthus lutarioriparius</name>
    <dbReference type="NCBI Taxonomy" id="422564"/>
    <lineage>
        <taxon>Eukaryota</taxon>
        <taxon>Viridiplantae</taxon>
        <taxon>Streptophyta</taxon>
        <taxon>Embryophyta</taxon>
        <taxon>Tracheophyta</taxon>
        <taxon>Spermatophyta</taxon>
        <taxon>Magnoliopsida</taxon>
        <taxon>Liliopsida</taxon>
        <taxon>Poales</taxon>
        <taxon>Poaceae</taxon>
        <taxon>PACMAD clade</taxon>
        <taxon>Panicoideae</taxon>
        <taxon>Andropogonodae</taxon>
        <taxon>Andropogoneae</taxon>
        <taxon>Saccharinae</taxon>
        <taxon>Miscanthus</taxon>
    </lineage>
</organism>
<evidence type="ECO:0000313" key="2">
    <source>
        <dbReference type="EMBL" id="CAD6212098.1"/>
    </source>
</evidence>
<feature type="compositionally biased region" description="Basic and acidic residues" evidence="1">
    <location>
        <begin position="363"/>
        <end position="374"/>
    </location>
</feature>
<dbReference type="AlphaFoldDB" id="A0A811MX12"/>